<name>A0A844ZJZ3_9SPHN</name>
<organism evidence="2 3">
    <name type="scientific">Alteraurantiacibacter aestuarii</name>
    <dbReference type="NCBI Taxonomy" id="650004"/>
    <lineage>
        <taxon>Bacteria</taxon>
        <taxon>Pseudomonadati</taxon>
        <taxon>Pseudomonadota</taxon>
        <taxon>Alphaproteobacteria</taxon>
        <taxon>Sphingomonadales</taxon>
        <taxon>Erythrobacteraceae</taxon>
        <taxon>Alteraurantiacibacter</taxon>
    </lineage>
</organism>
<dbReference type="Pfam" id="PF09588">
    <property type="entry name" value="YqaJ"/>
    <property type="match status" value="1"/>
</dbReference>
<reference evidence="2 3" key="1">
    <citation type="submission" date="2019-12" db="EMBL/GenBank/DDBJ databases">
        <title>Genomic-based taxomic classification of the family Erythrobacteraceae.</title>
        <authorList>
            <person name="Xu L."/>
        </authorList>
    </citation>
    <scope>NUCLEOTIDE SEQUENCE [LARGE SCALE GENOMIC DNA]</scope>
    <source>
        <strain evidence="2 3">JCM 16339</strain>
    </source>
</reference>
<dbReference type="Proteomes" id="UP000435243">
    <property type="component" value="Unassembled WGS sequence"/>
</dbReference>
<evidence type="ECO:0000259" key="1">
    <source>
        <dbReference type="Pfam" id="PF09588"/>
    </source>
</evidence>
<gene>
    <name evidence="2" type="ORF">GRI32_02445</name>
</gene>
<dbReference type="PANTHER" id="PTHR46609">
    <property type="entry name" value="EXONUCLEASE, PHAGE-TYPE/RECB, C-TERMINAL DOMAIN-CONTAINING PROTEIN"/>
    <property type="match status" value="1"/>
</dbReference>
<comment type="caution">
    <text evidence="2">The sequence shown here is derived from an EMBL/GenBank/DDBJ whole genome shotgun (WGS) entry which is preliminary data.</text>
</comment>
<dbReference type="PANTHER" id="PTHR46609:SF6">
    <property type="entry name" value="EXONUCLEASE, PHAGE-TYPE_RECB, C-TERMINAL DOMAIN-CONTAINING PROTEIN-RELATED"/>
    <property type="match status" value="1"/>
</dbReference>
<dbReference type="Gene3D" id="3.90.320.10">
    <property type="match status" value="1"/>
</dbReference>
<dbReference type="NCBIfam" id="TIGR03033">
    <property type="entry name" value="phage_rel_nuc"/>
    <property type="match status" value="1"/>
</dbReference>
<dbReference type="OrthoDB" id="1245848at2"/>
<dbReference type="InterPro" id="IPR051703">
    <property type="entry name" value="NF-kappa-B_Signaling_Reg"/>
</dbReference>
<feature type="domain" description="YqaJ viral recombinase" evidence="1">
    <location>
        <begin position="21"/>
        <end position="153"/>
    </location>
</feature>
<dbReference type="AlphaFoldDB" id="A0A844ZJZ3"/>
<proteinExistence type="predicted"/>
<dbReference type="InterPro" id="IPR011604">
    <property type="entry name" value="PDDEXK-like_dom_sf"/>
</dbReference>
<dbReference type="RefSeq" id="WP_160589515.1">
    <property type="nucleotide sequence ID" value="NZ_BAAAFP010000002.1"/>
</dbReference>
<protein>
    <recommendedName>
        <fullName evidence="1">YqaJ viral recombinase domain-containing protein</fullName>
    </recommendedName>
</protein>
<sequence length="196" mass="21996">MTAPQSAPFTIVDLVQGTESWRQWRAGGIGASDAPAIMGENPWKSAKDLLFERRNPELARRRQTVTSAMTRGVMLEPRARAAYCTIRGVNVRPLCAQSRAHEWMRCSLDGICVDTMQAVEIKCGPAIHARTGRSRTVPRALYGQLQHTMAVTGLLKMDFFCYLPDRPPILFSVPRDASYIERLIEKEAAFWNELCA</sequence>
<evidence type="ECO:0000313" key="3">
    <source>
        <dbReference type="Proteomes" id="UP000435243"/>
    </source>
</evidence>
<dbReference type="InterPro" id="IPR011335">
    <property type="entry name" value="Restrct_endonuc-II-like"/>
</dbReference>
<evidence type="ECO:0000313" key="2">
    <source>
        <dbReference type="EMBL" id="MXO87592.1"/>
    </source>
</evidence>
<dbReference type="InterPro" id="IPR019080">
    <property type="entry name" value="YqaJ_viral_recombinase"/>
</dbReference>
<accession>A0A844ZJZ3</accession>
<keyword evidence="3" id="KW-1185">Reference proteome</keyword>
<dbReference type="SUPFAM" id="SSF52980">
    <property type="entry name" value="Restriction endonuclease-like"/>
    <property type="match status" value="1"/>
</dbReference>
<dbReference type="InterPro" id="IPR017482">
    <property type="entry name" value="Lambda-type_endonuclease"/>
</dbReference>
<dbReference type="EMBL" id="WTYY01000001">
    <property type="protein sequence ID" value="MXO87592.1"/>
    <property type="molecule type" value="Genomic_DNA"/>
</dbReference>